<reference evidence="1 2" key="1">
    <citation type="journal article" date="2020" name="Nature">
        <title>Six reference-quality genomes reveal evolution of bat adaptations.</title>
        <authorList>
            <person name="Jebb D."/>
            <person name="Huang Z."/>
            <person name="Pippel M."/>
            <person name="Hughes G.M."/>
            <person name="Lavrichenko K."/>
            <person name="Devanna P."/>
            <person name="Winkler S."/>
            <person name="Jermiin L.S."/>
            <person name="Skirmuntt E.C."/>
            <person name="Katzourakis A."/>
            <person name="Burkitt-Gray L."/>
            <person name="Ray D.A."/>
            <person name="Sullivan K.A.M."/>
            <person name="Roscito J.G."/>
            <person name="Kirilenko B.M."/>
            <person name="Davalos L.M."/>
            <person name="Corthals A.P."/>
            <person name="Power M.L."/>
            <person name="Jones G."/>
            <person name="Ransome R.D."/>
            <person name="Dechmann D.K.N."/>
            <person name="Locatelli A.G."/>
            <person name="Puechmaille S.J."/>
            <person name="Fedrigo O."/>
            <person name="Jarvis E.D."/>
            <person name="Hiller M."/>
            <person name="Vernes S.C."/>
            <person name="Myers E.W."/>
            <person name="Teeling E.C."/>
        </authorList>
    </citation>
    <scope>NUCLEOTIDE SEQUENCE [LARGE SCALE GENOMIC DNA]</scope>
    <source>
        <strain evidence="1">MMyoMyo1</strain>
        <tissue evidence="1">Flight muscle</tissue>
    </source>
</reference>
<proteinExistence type="predicted"/>
<dbReference type="AlphaFoldDB" id="A0A7J7RVE1"/>
<evidence type="ECO:0000313" key="2">
    <source>
        <dbReference type="Proteomes" id="UP000527355"/>
    </source>
</evidence>
<evidence type="ECO:0000313" key="1">
    <source>
        <dbReference type="EMBL" id="KAF6279915.1"/>
    </source>
</evidence>
<protein>
    <submittedName>
        <fullName evidence="1">Uncharacterized protein</fullName>
    </submittedName>
</protein>
<dbReference type="Proteomes" id="UP000527355">
    <property type="component" value="Unassembled WGS sequence"/>
</dbReference>
<keyword evidence="2" id="KW-1185">Reference proteome</keyword>
<accession>A0A7J7RVE1</accession>
<sequence length="139" mass="15374">MSQGGGTCAGKSLTGRQPITGHAGGLSGFVSELSAPSGQGFQRGLCVHGTWRRDRHAVLMKGSLFTSHRSVRCSRCLCSQGRPLRGHAVNMDWFLHPWRSVTESVSEPLRWLDILEPAKSRLMKSVLFCLKLREVGWQL</sequence>
<gene>
    <name evidence="1" type="ORF">mMyoMyo1_010169</name>
</gene>
<name>A0A7J7RVE1_MYOMY</name>
<comment type="caution">
    <text evidence="1">The sequence shown here is derived from an EMBL/GenBank/DDBJ whole genome shotgun (WGS) entry which is preliminary data.</text>
</comment>
<dbReference type="EMBL" id="JABWUV010000021">
    <property type="protein sequence ID" value="KAF6279915.1"/>
    <property type="molecule type" value="Genomic_DNA"/>
</dbReference>
<organism evidence="1 2">
    <name type="scientific">Myotis myotis</name>
    <name type="common">Greater mouse-eared bat</name>
    <name type="synonym">Vespertilio myotis</name>
    <dbReference type="NCBI Taxonomy" id="51298"/>
    <lineage>
        <taxon>Eukaryota</taxon>
        <taxon>Metazoa</taxon>
        <taxon>Chordata</taxon>
        <taxon>Craniata</taxon>
        <taxon>Vertebrata</taxon>
        <taxon>Euteleostomi</taxon>
        <taxon>Mammalia</taxon>
        <taxon>Eutheria</taxon>
        <taxon>Laurasiatheria</taxon>
        <taxon>Chiroptera</taxon>
        <taxon>Yangochiroptera</taxon>
        <taxon>Vespertilionidae</taxon>
        <taxon>Myotis</taxon>
    </lineage>
</organism>